<organism evidence="2 3">
    <name type="scientific">Sphaerobolus stellatus (strain SS14)</name>
    <dbReference type="NCBI Taxonomy" id="990650"/>
    <lineage>
        <taxon>Eukaryota</taxon>
        <taxon>Fungi</taxon>
        <taxon>Dikarya</taxon>
        <taxon>Basidiomycota</taxon>
        <taxon>Agaricomycotina</taxon>
        <taxon>Agaricomycetes</taxon>
        <taxon>Phallomycetidae</taxon>
        <taxon>Geastrales</taxon>
        <taxon>Sphaerobolaceae</taxon>
        <taxon>Sphaerobolus</taxon>
    </lineage>
</organism>
<dbReference type="Proteomes" id="UP000054279">
    <property type="component" value="Unassembled WGS sequence"/>
</dbReference>
<feature type="compositionally biased region" description="Pro residues" evidence="1">
    <location>
        <begin position="1"/>
        <end position="55"/>
    </location>
</feature>
<dbReference type="AlphaFoldDB" id="A0A0C9UR14"/>
<feature type="region of interest" description="Disordered" evidence="1">
    <location>
        <begin position="1"/>
        <end position="88"/>
    </location>
</feature>
<feature type="region of interest" description="Disordered" evidence="1">
    <location>
        <begin position="111"/>
        <end position="148"/>
    </location>
</feature>
<keyword evidence="3" id="KW-1185">Reference proteome</keyword>
<evidence type="ECO:0000313" key="2">
    <source>
        <dbReference type="EMBL" id="KIJ31582.1"/>
    </source>
</evidence>
<feature type="compositionally biased region" description="Low complexity" evidence="1">
    <location>
        <begin position="56"/>
        <end position="69"/>
    </location>
</feature>
<feature type="compositionally biased region" description="Basic and acidic residues" evidence="1">
    <location>
        <begin position="130"/>
        <end position="148"/>
    </location>
</feature>
<proteinExistence type="predicted"/>
<protein>
    <submittedName>
        <fullName evidence="2">Uncharacterized protein</fullName>
    </submittedName>
</protein>
<dbReference type="OrthoDB" id="2803856at2759"/>
<dbReference type="EMBL" id="KN837240">
    <property type="protein sequence ID" value="KIJ31582.1"/>
    <property type="molecule type" value="Genomic_DNA"/>
</dbReference>
<dbReference type="HOGENOM" id="CLU_1759950_0_0_1"/>
<gene>
    <name evidence="2" type="ORF">M422DRAFT_266722</name>
</gene>
<accession>A0A0C9UR14</accession>
<evidence type="ECO:0000256" key="1">
    <source>
        <dbReference type="SAM" id="MobiDB-lite"/>
    </source>
</evidence>
<reference evidence="2 3" key="1">
    <citation type="submission" date="2014-06" db="EMBL/GenBank/DDBJ databases">
        <title>Evolutionary Origins and Diversification of the Mycorrhizal Mutualists.</title>
        <authorList>
            <consortium name="DOE Joint Genome Institute"/>
            <consortium name="Mycorrhizal Genomics Consortium"/>
            <person name="Kohler A."/>
            <person name="Kuo A."/>
            <person name="Nagy L.G."/>
            <person name="Floudas D."/>
            <person name="Copeland A."/>
            <person name="Barry K.W."/>
            <person name="Cichocki N."/>
            <person name="Veneault-Fourrey C."/>
            <person name="LaButti K."/>
            <person name="Lindquist E.A."/>
            <person name="Lipzen A."/>
            <person name="Lundell T."/>
            <person name="Morin E."/>
            <person name="Murat C."/>
            <person name="Riley R."/>
            <person name="Ohm R."/>
            <person name="Sun H."/>
            <person name="Tunlid A."/>
            <person name="Henrissat B."/>
            <person name="Grigoriev I.V."/>
            <person name="Hibbett D.S."/>
            <person name="Martin F."/>
        </authorList>
    </citation>
    <scope>NUCLEOTIDE SEQUENCE [LARGE SCALE GENOMIC DNA]</scope>
    <source>
        <strain evidence="2 3">SS14</strain>
    </source>
</reference>
<evidence type="ECO:0000313" key="3">
    <source>
        <dbReference type="Proteomes" id="UP000054279"/>
    </source>
</evidence>
<name>A0A0C9UR14_SPHS4</name>
<sequence>MPPPGLLRPGAPGGPPLPPGMPMPPFPPGGGPPFHGAPPPGLPPGGPTPPFPPTPVGVLTPPAAPTTPVRSLPTPNPSQTNPPLKAGTVLVWQDANYSPIEKRALEDKYRFNIAQASQPPPVHVSTGDDSPSKDGPRGTKRARAEDFM</sequence>